<dbReference type="AlphaFoldDB" id="A0A8T1W950"/>
<dbReference type="OrthoDB" id="113382at2759"/>
<protein>
    <recommendedName>
        <fullName evidence="3">M96 mating-specific protein family</fullName>
    </recommendedName>
</protein>
<gene>
    <name evidence="1" type="ORF">PHYBOEH_007975</name>
</gene>
<keyword evidence="2" id="KW-1185">Reference proteome</keyword>
<sequence length="455" mass="51692">MAEDALPHEALAQFLRDCEPPTPPASVPSTVPAKFPHPISSCPQSSTAGLRIDEDEVQAILSALDAFDDVTENCPAPVRNLSDVESFHTRLPQLTMDESDFMTVEKASALKLSMQKAKANKRRTRHRQRVKAEWQMLRLQNDQLSARLQELKRARACVGGTGVSDLQWQAVAAKELTARLQAKGEQQHIRMEIERRSKTMQKLEDLWSQYIASREEPQQEWGQDDFELYKNFILEVGMAYARTDIVMHDSGLGETEPSNTSYYSPTLKWDSLRGYEYFESTSAFVMPSKYPKSANVMFDSMRQVHRENPRRGLHEDVKDPLNTIAVKFDTIFHCEAGNVVLLSLFLVMQRFVEPGRTILVWRGLLEGDREFAGTYLSHTGWIVLRPSTAHSTDVRTCVHTVPTRLNVAKSIEGSELHVRRFVDITMRSSQSDKLKLARLMEKLLLEDDNQSIAAV</sequence>
<evidence type="ECO:0000313" key="1">
    <source>
        <dbReference type="EMBL" id="KAG7388219.1"/>
    </source>
</evidence>
<accession>A0A8T1W950</accession>
<proteinExistence type="predicted"/>
<organism evidence="1 2">
    <name type="scientific">Phytophthora boehmeriae</name>
    <dbReference type="NCBI Taxonomy" id="109152"/>
    <lineage>
        <taxon>Eukaryota</taxon>
        <taxon>Sar</taxon>
        <taxon>Stramenopiles</taxon>
        <taxon>Oomycota</taxon>
        <taxon>Peronosporomycetes</taxon>
        <taxon>Peronosporales</taxon>
        <taxon>Peronosporaceae</taxon>
        <taxon>Phytophthora</taxon>
    </lineage>
</organism>
<comment type="caution">
    <text evidence="1">The sequence shown here is derived from an EMBL/GenBank/DDBJ whole genome shotgun (WGS) entry which is preliminary data.</text>
</comment>
<name>A0A8T1W950_9STRA</name>
<evidence type="ECO:0000313" key="2">
    <source>
        <dbReference type="Proteomes" id="UP000693981"/>
    </source>
</evidence>
<reference evidence="1" key="1">
    <citation type="submission" date="2021-02" db="EMBL/GenBank/DDBJ databases">
        <authorList>
            <person name="Palmer J.M."/>
        </authorList>
    </citation>
    <scope>NUCLEOTIDE SEQUENCE</scope>
    <source>
        <strain evidence="1">SCRP23</strain>
    </source>
</reference>
<dbReference type="Proteomes" id="UP000693981">
    <property type="component" value="Unassembled WGS sequence"/>
</dbReference>
<dbReference type="EMBL" id="JAGDFL010000450">
    <property type="protein sequence ID" value="KAG7388219.1"/>
    <property type="molecule type" value="Genomic_DNA"/>
</dbReference>
<evidence type="ECO:0008006" key="3">
    <source>
        <dbReference type="Google" id="ProtNLM"/>
    </source>
</evidence>